<name>A0ACB0EXU9_RANTA</name>
<evidence type="ECO:0000313" key="2">
    <source>
        <dbReference type="Proteomes" id="UP001162501"/>
    </source>
</evidence>
<reference evidence="1" key="1">
    <citation type="submission" date="2023-05" db="EMBL/GenBank/DDBJ databases">
        <authorList>
            <consortium name="ELIXIR-Norway"/>
        </authorList>
    </citation>
    <scope>NUCLEOTIDE SEQUENCE</scope>
</reference>
<organism evidence="1 2">
    <name type="scientific">Rangifer tarandus platyrhynchus</name>
    <name type="common">Svalbard reindeer</name>
    <dbReference type="NCBI Taxonomy" id="3082113"/>
    <lineage>
        <taxon>Eukaryota</taxon>
        <taxon>Metazoa</taxon>
        <taxon>Chordata</taxon>
        <taxon>Craniata</taxon>
        <taxon>Vertebrata</taxon>
        <taxon>Euteleostomi</taxon>
        <taxon>Mammalia</taxon>
        <taxon>Eutheria</taxon>
        <taxon>Laurasiatheria</taxon>
        <taxon>Artiodactyla</taxon>
        <taxon>Ruminantia</taxon>
        <taxon>Pecora</taxon>
        <taxon>Cervidae</taxon>
        <taxon>Odocoileinae</taxon>
        <taxon>Rangifer</taxon>
    </lineage>
</organism>
<dbReference type="EMBL" id="OX596112">
    <property type="protein sequence ID" value="CAI9705177.1"/>
    <property type="molecule type" value="Genomic_DNA"/>
</dbReference>
<protein>
    <submittedName>
        <fullName evidence="1">Uncharacterized protein</fullName>
    </submittedName>
</protein>
<accession>A0ACB0EXU9</accession>
<proteinExistence type="predicted"/>
<sequence length="113" mass="12353">MESGGAETRVPGVRPATIVPLVGGYTWQELDALRPCGPDGGKARFPRWRPVILAKSLWPTAVRKIGLTASTLLRLVSGHPAPCFHATRYRGPGPAQDDVRLLERTQVELWAET</sequence>
<evidence type="ECO:0000313" key="1">
    <source>
        <dbReference type="EMBL" id="CAI9705177.1"/>
    </source>
</evidence>
<gene>
    <name evidence="1" type="ORF">MRATA1EN3_LOCUS16390</name>
</gene>
<dbReference type="Proteomes" id="UP001162501">
    <property type="component" value="Chromosome 28"/>
</dbReference>